<feature type="signal peptide" evidence="1">
    <location>
        <begin position="1"/>
        <end position="21"/>
    </location>
</feature>
<keyword evidence="4" id="KW-1185">Reference proteome</keyword>
<evidence type="ECO:0000256" key="1">
    <source>
        <dbReference type="SAM" id="SignalP"/>
    </source>
</evidence>
<evidence type="ECO:0000313" key="4">
    <source>
        <dbReference type="Proteomes" id="UP000323521"/>
    </source>
</evidence>
<dbReference type="AlphaFoldDB" id="A0A3G1KYU4"/>
<dbReference type="InterPro" id="IPR024301">
    <property type="entry name" value="Amidase_6"/>
</dbReference>
<organism evidence="3 4">
    <name type="scientific">Formimonas warabiya</name>
    <dbReference type="NCBI Taxonomy" id="1761012"/>
    <lineage>
        <taxon>Bacteria</taxon>
        <taxon>Bacillati</taxon>
        <taxon>Bacillota</taxon>
        <taxon>Clostridia</taxon>
        <taxon>Eubacteriales</taxon>
        <taxon>Peptococcaceae</taxon>
        <taxon>Candidatus Formimonas</taxon>
    </lineage>
</organism>
<reference evidence="3 4" key="1">
    <citation type="submission" date="2016-10" db="EMBL/GenBank/DDBJ databases">
        <title>Complete Genome Sequence of Peptococcaceae strain DCMF.</title>
        <authorList>
            <person name="Edwards R.J."/>
            <person name="Holland S.I."/>
            <person name="Deshpande N.P."/>
            <person name="Wong Y.K."/>
            <person name="Ertan H."/>
            <person name="Manefield M."/>
            <person name="Russell T.L."/>
            <person name="Lee M.J."/>
        </authorList>
    </citation>
    <scope>NUCLEOTIDE SEQUENCE [LARGE SCALE GENOMIC DNA]</scope>
    <source>
        <strain evidence="3 4">DCMF</strain>
    </source>
</reference>
<protein>
    <recommendedName>
        <fullName evidence="2">Putative amidase domain-containing protein</fullName>
    </recommendedName>
</protein>
<keyword evidence="1" id="KW-0732">Signal</keyword>
<evidence type="ECO:0000313" key="3">
    <source>
        <dbReference type="EMBL" id="ATW27385.1"/>
    </source>
</evidence>
<name>A0A3G1KYU4_FORW1</name>
<dbReference type="KEGG" id="fwa:DCMF_23875"/>
<dbReference type="OrthoDB" id="1809935at2"/>
<sequence>MPKFVLLFCLALFLSACSAGGGDNLPSGQSVEPSLEKSSTAQEPTVYIPDHPLTQEETIEQFFEQQYQAYTGLHYIDVSYLLDMSQMRNRNPLIWLEILIQRRRLIAQHQLCYVETTKYPYRITYEEEAEDGRMEFWSSRGIHNEDEVIVHFTITGEKGRAYPPFLAINGQHTMRLKQIGGVWKITFHYYPGSSRFRQNTPLVLPSEEEMREDLMREFQTLAPAASSGETSLPAHASPYHGLRAVQYARTYTETRNPAFYGIEDFMGNCSNFLSQCLWYGFGSGDQPDIARRENMTAQWYAGQGGGSPAWESVEQFWNYATASRNPGEQSLYGEVVETISQLDPGGIVQTRPGRFRNTDEEYSHSLLLVDAPTLLLAQNSPDCFVYYSDLANTDARFFNPRYLISD</sequence>
<dbReference type="RefSeq" id="WP_148136738.1">
    <property type="nucleotide sequence ID" value="NZ_CP017634.1"/>
</dbReference>
<dbReference type="PROSITE" id="PS51257">
    <property type="entry name" value="PROKAR_LIPOPROTEIN"/>
    <property type="match status" value="1"/>
</dbReference>
<feature type="chain" id="PRO_5018074798" description="Putative amidase domain-containing protein" evidence="1">
    <location>
        <begin position="22"/>
        <end position="406"/>
    </location>
</feature>
<dbReference type="EMBL" id="CP017634">
    <property type="protein sequence ID" value="ATW27385.1"/>
    <property type="molecule type" value="Genomic_DNA"/>
</dbReference>
<accession>A0A3G1KYU4</accession>
<dbReference type="Proteomes" id="UP000323521">
    <property type="component" value="Chromosome"/>
</dbReference>
<dbReference type="Pfam" id="PF12671">
    <property type="entry name" value="Amidase_6"/>
    <property type="match status" value="1"/>
</dbReference>
<gene>
    <name evidence="3" type="ORF">DCMF_23875</name>
</gene>
<evidence type="ECO:0000259" key="2">
    <source>
        <dbReference type="Pfam" id="PF12671"/>
    </source>
</evidence>
<feature type="domain" description="Putative amidase" evidence="2">
    <location>
        <begin position="239"/>
        <end position="370"/>
    </location>
</feature>
<proteinExistence type="predicted"/>